<comment type="cofactor">
    <cofactor evidence="1">
        <name>FAD</name>
        <dbReference type="ChEBI" id="CHEBI:57692"/>
    </cofactor>
</comment>
<dbReference type="GO" id="GO:0016020">
    <property type="term" value="C:membrane"/>
    <property type="evidence" value="ECO:0007669"/>
    <property type="project" value="UniProtKB-SubCell"/>
</dbReference>
<dbReference type="GO" id="GO:0046872">
    <property type="term" value="F:metal ion binding"/>
    <property type="evidence" value="ECO:0007669"/>
    <property type="project" value="UniProtKB-KW"/>
</dbReference>
<evidence type="ECO:0000256" key="5">
    <source>
        <dbReference type="ARBA" id="ARBA00022714"/>
    </source>
</evidence>
<keyword evidence="11" id="KW-0411">Iron-sulfur</keyword>
<feature type="transmembrane region" description="Helical" evidence="13">
    <location>
        <begin position="107"/>
        <end position="124"/>
    </location>
</feature>
<keyword evidence="3" id="KW-0285">Flavoprotein</keyword>
<dbReference type="InterPro" id="IPR013130">
    <property type="entry name" value="Fe3_Rdtase_TM_dom"/>
</dbReference>
<dbReference type="SUPFAM" id="SSF63380">
    <property type="entry name" value="Riboflavin synthase domain-like"/>
    <property type="match status" value="1"/>
</dbReference>
<evidence type="ECO:0000256" key="1">
    <source>
        <dbReference type="ARBA" id="ARBA00001974"/>
    </source>
</evidence>
<feature type="transmembrane region" description="Helical" evidence="13">
    <location>
        <begin position="157"/>
        <end position="180"/>
    </location>
</feature>
<evidence type="ECO:0000256" key="4">
    <source>
        <dbReference type="ARBA" id="ARBA00022692"/>
    </source>
</evidence>
<dbReference type="InterPro" id="IPR050415">
    <property type="entry name" value="MRET"/>
</dbReference>
<evidence type="ECO:0000259" key="14">
    <source>
        <dbReference type="PROSITE" id="PS51384"/>
    </source>
</evidence>
<dbReference type="PANTHER" id="PTHR47354">
    <property type="entry name" value="NADH OXIDOREDUCTASE HCR"/>
    <property type="match status" value="1"/>
</dbReference>
<dbReference type="InterPro" id="IPR013112">
    <property type="entry name" value="FAD-bd_8"/>
</dbReference>
<organism evidence="15 16">
    <name type="scientific">Vibrio lentus</name>
    <dbReference type="NCBI Taxonomy" id="136468"/>
    <lineage>
        <taxon>Bacteria</taxon>
        <taxon>Pseudomonadati</taxon>
        <taxon>Pseudomonadota</taxon>
        <taxon>Gammaproteobacteria</taxon>
        <taxon>Vibrionales</taxon>
        <taxon>Vibrionaceae</taxon>
        <taxon>Vibrio</taxon>
    </lineage>
</organism>
<evidence type="ECO:0000256" key="7">
    <source>
        <dbReference type="ARBA" id="ARBA00022827"/>
    </source>
</evidence>
<dbReference type="Pfam" id="PF01794">
    <property type="entry name" value="Ferric_reduct"/>
    <property type="match status" value="1"/>
</dbReference>
<dbReference type="Gene3D" id="2.40.30.10">
    <property type="entry name" value="Translation factors"/>
    <property type="match status" value="1"/>
</dbReference>
<dbReference type="InterPro" id="IPR017927">
    <property type="entry name" value="FAD-bd_FR_type"/>
</dbReference>
<keyword evidence="5" id="KW-0001">2Fe-2S</keyword>
<evidence type="ECO:0000256" key="11">
    <source>
        <dbReference type="ARBA" id="ARBA00023014"/>
    </source>
</evidence>
<feature type="transmembrane region" description="Helical" evidence="13">
    <location>
        <begin position="32"/>
        <end position="49"/>
    </location>
</feature>
<dbReference type="EMBL" id="MCYL01000024">
    <property type="protein sequence ID" value="PML54787.1"/>
    <property type="molecule type" value="Genomic_DNA"/>
</dbReference>
<reference evidence="16" key="1">
    <citation type="submission" date="2016-07" db="EMBL/GenBank/DDBJ databases">
        <title>Nontailed viruses are major unrecognized killers of bacteria in the ocean.</title>
        <authorList>
            <person name="Kauffman K."/>
            <person name="Hussain F."/>
            <person name="Yang J."/>
            <person name="Arevalo P."/>
            <person name="Brown J."/>
            <person name="Cutler M."/>
            <person name="Kelly L."/>
            <person name="Polz M.F."/>
        </authorList>
    </citation>
    <scope>NUCLEOTIDE SEQUENCE [LARGE SCALE GENOMIC DNA]</scope>
    <source>
        <strain evidence="16">10N.261.51.B8</strain>
    </source>
</reference>
<evidence type="ECO:0000256" key="13">
    <source>
        <dbReference type="SAM" id="Phobius"/>
    </source>
</evidence>
<evidence type="ECO:0000256" key="8">
    <source>
        <dbReference type="ARBA" id="ARBA00022989"/>
    </source>
</evidence>
<keyword evidence="9" id="KW-0560">Oxidoreductase</keyword>
<feature type="domain" description="FAD-binding FR-type" evidence="14">
    <location>
        <begin position="187"/>
        <end position="285"/>
    </location>
</feature>
<keyword evidence="10" id="KW-0408">Iron</keyword>
<protein>
    <recommendedName>
        <fullName evidence="14">FAD-binding FR-type domain-containing protein</fullName>
    </recommendedName>
</protein>
<evidence type="ECO:0000256" key="2">
    <source>
        <dbReference type="ARBA" id="ARBA00004141"/>
    </source>
</evidence>
<dbReference type="AlphaFoldDB" id="A0A2N7ICW5"/>
<keyword evidence="8 13" id="KW-1133">Transmembrane helix</keyword>
<evidence type="ECO:0000256" key="3">
    <source>
        <dbReference type="ARBA" id="ARBA00022630"/>
    </source>
</evidence>
<evidence type="ECO:0000256" key="10">
    <source>
        <dbReference type="ARBA" id="ARBA00023004"/>
    </source>
</evidence>
<comment type="subcellular location">
    <subcellularLocation>
        <location evidence="2">Membrane</location>
        <topology evidence="2">Multi-pass membrane protein</topology>
    </subcellularLocation>
</comment>
<evidence type="ECO:0000313" key="15">
    <source>
        <dbReference type="EMBL" id="PML54787.1"/>
    </source>
</evidence>
<evidence type="ECO:0000256" key="9">
    <source>
        <dbReference type="ARBA" id="ARBA00023002"/>
    </source>
</evidence>
<dbReference type="SUPFAM" id="SSF52343">
    <property type="entry name" value="Ferredoxin reductase-like, C-terminal NADP-linked domain"/>
    <property type="match status" value="1"/>
</dbReference>
<dbReference type="GO" id="GO:0050660">
    <property type="term" value="F:flavin adenine dinucleotide binding"/>
    <property type="evidence" value="ECO:0007669"/>
    <property type="project" value="TreeGrafter"/>
</dbReference>
<keyword evidence="6" id="KW-0479">Metal-binding</keyword>
<dbReference type="Proteomes" id="UP000235746">
    <property type="component" value="Unassembled WGS sequence"/>
</dbReference>
<keyword evidence="12 13" id="KW-0472">Membrane</keyword>
<sequence length="409" mass="45943">MSTLKTTLLTLFVSLSIWFILPVELELARKVPAFFAAISMLGMAMAMLISCRTKWLDRLIGGIDKAYVWHKWLGISGVLGASFHWLLVPGPAGTGIDPTFADFGEEVGQWAMYGLILLGAISMVRQIPYRIWYYTHMLMGPIFMISVYHTFFSDVPFSLTSVTGITLLMVSAIGIVSWVYKIIFKKRNFCTYTVSDIKPIDNAVEVTLEANSKTIDYQVGQFAYLDFNLDKVSHFHPFTITSHPSEQQLSFIIRNLGKHTQALQTQLAIGQKVTVDGGYGQLMRKKKASQPQVWLAGGIGITPFISWIKATASPEQEVHLFFVGRGKFYRIMVQKVTEIIGTKNIQLHIQDSEQDRLSADGISEKLSLPLSMYQVFGCGPTPMLSSLKKQLVSKGLKPSHWHNENFVMR</sequence>
<dbReference type="GO" id="GO:0016491">
    <property type="term" value="F:oxidoreductase activity"/>
    <property type="evidence" value="ECO:0007669"/>
    <property type="project" value="UniProtKB-KW"/>
</dbReference>
<evidence type="ECO:0000256" key="6">
    <source>
        <dbReference type="ARBA" id="ARBA00022723"/>
    </source>
</evidence>
<dbReference type="InterPro" id="IPR039261">
    <property type="entry name" value="FNR_nucleotide-bd"/>
</dbReference>
<evidence type="ECO:0000313" key="16">
    <source>
        <dbReference type="Proteomes" id="UP000235746"/>
    </source>
</evidence>
<dbReference type="Gene3D" id="3.40.50.80">
    <property type="entry name" value="Nucleotide-binding domain of ferredoxin-NADP reductase (FNR) module"/>
    <property type="match status" value="1"/>
</dbReference>
<dbReference type="InterPro" id="IPR017938">
    <property type="entry name" value="Riboflavin_synthase-like_b-brl"/>
</dbReference>
<keyword evidence="7" id="KW-0274">FAD</keyword>
<feature type="transmembrane region" description="Helical" evidence="13">
    <location>
        <begin position="131"/>
        <end position="151"/>
    </location>
</feature>
<comment type="caution">
    <text evidence="15">The sequence shown here is derived from an EMBL/GenBank/DDBJ whole genome shotgun (WGS) entry which is preliminary data.</text>
</comment>
<proteinExistence type="predicted"/>
<feature type="transmembrane region" description="Helical" evidence="13">
    <location>
        <begin position="69"/>
        <end position="87"/>
    </location>
</feature>
<evidence type="ECO:0000256" key="12">
    <source>
        <dbReference type="ARBA" id="ARBA00023136"/>
    </source>
</evidence>
<accession>A0A2N7ICW5</accession>
<dbReference type="GO" id="GO:0051537">
    <property type="term" value="F:2 iron, 2 sulfur cluster binding"/>
    <property type="evidence" value="ECO:0007669"/>
    <property type="project" value="UniProtKB-KW"/>
</dbReference>
<gene>
    <name evidence="15" type="ORF">BCT74_05490</name>
</gene>
<keyword evidence="4 13" id="KW-0812">Transmembrane</keyword>
<dbReference type="RefSeq" id="WP_102578621.1">
    <property type="nucleotide sequence ID" value="NZ_MCYL01000024.1"/>
</dbReference>
<dbReference type="PANTHER" id="PTHR47354:SF8">
    <property type="entry name" value="1,2-PHENYLACETYL-COA EPOXIDASE, SUBUNIT E"/>
    <property type="match status" value="1"/>
</dbReference>
<dbReference type="PROSITE" id="PS51384">
    <property type="entry name" value="FAD_FR"/>
    <property type="match status" value="1"/>
</dbReference>
<dbReference type="Pfam" id="PF08022">
    <property type="entry name" value="FAD_binding_8"/>
    <property type="match status" value="1"/>
</dbReference>
<name>A0A2N7ICW5_9VIBR</name>